<evidence type="ECO:0000256" key="2">
    <source>
        <dbReference type="ARBA" id="ARBA00005464"/>
    </source>
</evidence>
<sequence>MKTSVETTQGLGKRITITIDKTVIEKAIQNELDTIAKKIRIDGFRKGKAPKFLIKQRYSTSIHQNILNDLMQYYFIDVITQNKINPISAPKYMPKKYLYGEDYTFSAEFEVYPEIEVQGLEGMEIKQPITEVTEDDISAMLDLLRKQRTTWEETSEPTTIDNRVTLDFIGFIDNQPFEGNKASNVILTTGKGYTDSEIMILTLQEKIIGHKAGEKFTINIKFPEGYTTENLRGKDAVFEIALKKVERQKLPDLTSNFIKHLGIKDGSLEELRSEVRKNMQRELNIAVYKYIKKQVIDGLIKANNIEVPASLLENTINILKNQTKESFSENKKRTLTLPRELFEEEARRRVQINLLINNIIQTHNITITEDHVHKLIQDTALSYEDSSKAIALYKKNSTLMKNIQRAALEQQAIEIVLAKAKLTKILRSFQDMMNPFVSV</sequence>
<dbReference type="InterPro" id="IPR001179">
    <property type="entry name" value="PPIase_FKBP_dom"/>
</dbReference>
<dbReference type="GO" id="GO:0003755">
    <property type="term" value="F:peptidyl-prolyl cis-trans isomerase activity"/>
    <property type="evidence" value="ECO:0007669"/>
    <property type="project" value="UniProtKB-UniRule"/>
</dbReference>
<dbReference type="NCBIfam" id="TIGR00115">
    <property type="entry name" value="tig"/>
    <property type="match status" value="1"/>
</dbReference>
<comment type="domain">
    <text evidence="11">Consists of 3 domains; the N-terminus binds the ribosome, the middle domain has PPIase activity, while the C-terminus has intrinsic chaperone activity on its own.</text>
</comment>
<dbReference type="InterPro" id="IPR005215">
    <property type="entry name" value="Trig_fac"/>
</dbReference>
<dbReference type="GO" id="GO:0043335">
    <property type="term" value="P:protein unfolding"/>
    <property type="evidence" value="ECO:0007669"/>
    <property type="project" value="TreeGrafter"/>
</dbReference>
<comment type="subcellular location">
    <subcellularLocation>
        <location evidence="11">Cytoplasm</location>
    </subcellularLocation>
    <text evidence="11">About half TF is bound to the ribosome near the polypeptide exit tunnel while the other half is free in the cytoplasm.</text>
</comment>
<keyword evidence="11" id="KW-0963">Cytoplasm</keyword>
<reference evidence="15 16" key="1">
    <citation type="submission" date="2019-02" db="EMBL/GenBank/DDBJ databases">
        <authorList>
            <person name="Manzano-Marin A."/>
            <person name="Manzano-Marin A."/>
        </authorList>
    </citation>
    <scope>NUCLEOTIDE SEQUENCE [LARGE SCALE GENOMIC DNA]</scope>
    <source>
        <strain evidence="15 16">ErCicurvipes</strain>
    </source>
</reference>
<dbReference type="GO" id="GO:0005737">
    <property type="term" value="C:cytoplasm"/>
    <property type="evidence" value="ECO:0007669"/>
    <property type="project" value="UniProtKB-SubCell"/>
</dbReference>
<evidence type="ECO:0000313" key="16">
    <source>
        <dbReference type="Proteomes" id="UP000294441"/>
    </source>
</evidence>
<dbReference type="Gene3D" id="3.10.50.40">
    <property type="match status" value="1"/>
</dbReference>
<dbReference type="AlphaFoldDB" id="A0A451D8I2"/>
<dbReference type="GO" id="GO:0015031">
    <property type="term" value="P:protein transport"/>
    <property type="evidence" value="ECO:0007669"/>
    <property type="project" value="UniProtKB-UniRule"/>
</dbReference>
<keyword evidence="8 11" id="KW-0413">Isomerase</keyword>
<keyword evidence="6 11" id="KW-0697">Rotamase</keyword>
<protein>
    <recommendedName>
        <fullName evidence="4 11">Trigger factor</fullName>
        <shortName evidence="11">TF</shortName>
        <ecNumber evidence="3 11">5.2.1.8</ecNumber>
    </recommendedName>
    <alternativeName>
        <fullName evidence="10 11">PPIase</fullName>
    </alternativeName>
</protein>
<proteinExistence type="inferred from homology"/>
<dbReference type="SUPFAM" id="SSF54534">
    <property type="entry name" value="FKBP-like"/>
    <property type="match status" value="1"/>
</dbReference>
<gene>
    <name evidence="11 15" type="primary">tig</name>
    <name evidence="15" type="ORF">ERCICURV3402_465</name>
</gene>
<evidence type="ECO:0000256" key="8">
    <source>
        <dbReference type="ARBA" id="ARBA00023235"/>
    </source>
</evidence>
<dbReference type="InterPro" id="IPR046357">
    <property type="entry name" value="PPIase_dom_sf"/>
</dbReference>
<evidence type="ECO:0000256" key="6">
    <source>
        <dbReference type="ARBA" id="ARBA00023110"/>
    </source>
</evidence>
<dbReference type="InterPro" id="IPR037041">
    <property type="entry name" value="Trigger_fac_C_sf"/>
</dbReference>
<evidence type="ECO:0000256" key="12">
    <source>
        <dbReference type="PROSITE-ProRule" id="PRU00277"/>
    </source>
</evidence>
<feature type="domain" description="PPIase FKBP-type" evidence="14">
    <location>
        <begin position="161"/>
        <end position="246"/>
    </location>
</feature>
<dbReference type="GO" id="GO:0051301">
    <property type="term" value="P:cell division"/>
    <property type="evidence" value="ECO:0007669"/>
    <property type="project" value="UniProtKB-KW"/>
</dbReference>
<dbReference type="PROSITE" id="PS50059">
    <property type="entry name" value="FKBP_PPIASE"/>
    <property type="match status" value="1"/>
</dbReference>
<dbReference type="Pfam" id="PF05697">
    <property type="entry name" value="Trigger_N"/>
    <property type="match status" value="1"/>
</dbReference>
<dbReference type="InterPro" id="IPR027304">
    <property type="entry name" value="Trigger_fact/SurA_dom_sf"/>
</dbReference>
<dbReference type="InterPro" id="IPR008881">
    <property type="entry name" value="Trigger_fac_ribosome-bd_bac"/>
</dbReference>
<dbReference type="SUPFAM" id="SSF102735">
    <property type="entry name" value="Trigger factor ribosome-binding domain"/>
    <property type="match status" value="1"/>
</dbReference>
<dbReference type="RefSeq" id="WP_157992720.1">
    <property type="nucleotide sequence ID" value="NZ_LR217713.1"/>
</dbReference>
<dbReference type="PIRSF" id="PIRSF003095">
    <property type="entry name" value="Trigger_factor"/>
    <property type="match status" value="1"/>
</dbReference>
<dbReference type="GO" id="GO:0043022">
    <property type="term" value="F:ribosome binding"/>
    <property type="evidence" value="ECO:0007669"/>
    <property type="project" value="TreeGrafter"/>
</dbReference>
<evidence type="ECO:0000256" key="11">
    <source>
        <dbReference type="HAMAP-Rule" id="MF_00303"/>
    </source>
</evidence>
<dbReference type="HAMAP" id="MF_00303">
    <property type="entry name" value="Trigger_factor_Tig"/>
    <property type="match status" value="1"/>
</dbReference>
<dbReference type="PANTHER" id="PTHR30560">
    <property type="entry name" value="TRIGGER FACTOR CHAPERONE AND PEPTIDYL-PROLYL CIS/TRANS ISOMERASE"/>
    <property type="match status" value="1"/>
</dbReference>
<dbReference type="OrthoDB" id="9767721at2"/>
<comment type="similarity">
    <text evidence="2 11 13">Belongs to the FKBP-type PPIase family. Tig subfamily.</text>
</comment>
<evidence type="ECO:0000256" key="10">
    <source>
        <dbReference type="ARBA" id="ARBA00029986"/>
    </source>
</evidence>
<name>A0A451D8I2_9GAMM</name>
<dbReference type="EC" id="5.2.1.8" evidence="3 11"/>
<comment type="function">
    <text evidence="11">Involved in protein export. Acts as a chaperone by maintaining the newly synthesized protein in an open conformation. Functions as a peptidyl-prolyl cis-trans isomerase.</text>
</comment>
<dbReference type="Gene3D" id="3.30.70.1050">
    <property type="entry name" value="Trigger factor ribosome-binding domain"/>
    <property type="match status" value="1"/>
</dbReference>
<dbReference type="GO" id="GO:0051083">
    <property type="term" value="P:'de novo' cotranslational protein folding"/>
    <property type="evidence" value="ECO:0007669"/>
    <property type="project" value="TreeGrafter"/>
</dbReference>
<evidence type="ECO:0000256" key="1">
    <source>
        <dbReference type="ARBA" id="ARBA00000971"/>
    </source>
</evidence>
<evidence type="ECO:0000256" key="7">
    <source>
        <dbReference type="ARBA" id="ARBA00023186"/>
    </source>
</evidence>
<comment type="catalytic activity">
    <reaction evidence="1 11 12">
        <text>[protein]-peptidylproline (omega=180) = [protein]-peptidylproline (omega=0)</text>
        <dbReference type="Rhea" id="RHEA:16237"/>
        <dbReference type="Rhea" id="RHEA-COMP:10747"/>
        <dbReference type="Rhea" id="RHEA-COMP:10748"/>
        <dbReference type="ChEBI" id="CHEBI:83833"/>
        <dbReference type="ChEBI" id="CHEBI:83834"/>
        <dbReference type="EC" id="5.2.1.8"/>
    </reaction>
</comment>
<dbReference type="GeneID" id="66304740"/>
<evidence type="ECO:0000256" key="13">
    <source>
        <dbReference type="RuleBase" id="RU003914"/>
    </source>
</evidence>
<dbReference type="EMBL" id="LR217713">
    <property type="protein sequence ID" value="VFP82116.1"/>
    <property type="molecule type" value="Genomic_DNA"/>
</dbReference>
<dbReference type="InterPro" id="IPR008880">
    <property type="entry name" value="Trigger_fac_C"/>
</dbReference>
<dbReference type="Gene3D" id="1.10.3120.10">
    <property type="entry name" value="Trigger factor, C-terminal domain"/>
    <property type="match status" value="1"/>
</dbReference>
<dbReference type="PANTHER" id="PTHR30560:SF3">
    <property type="entry name" value="TRIGGER FACTOR-LIKE PROTEIN TIG, CHLOROPLASTIC"/>
    <property type="match status" value="1"/>
</dbReference>
<dbReference type="Proteomes" id="UP000294441">
    <property type="component" value="Chromosome 1"/>
</dbReference>
<dbReference type="GO" id="GO:0044183">
    <property type="term" value="F:protein folding chaperone"/>
    <property type="evidence" value="ECO:0007669"/>
    <property type="project" value="TreeGrafter"/>
</dbReference>
<evidence type="ECO:0000313" key="15">
    <source>
        <dbReference type="EMBL" id="VFP82116.1"/>
    </source>
</evidence>
<dbReference type="FunFam" id="3.10.50.40:FF:000001">
    <property type="entry name" value="Trigger factor"/>
    <property type="match status" value="1"/>
</dbReference>
<evidence type="ECO:0000256" key="9">
    <source>
        <dbReference type="ARBA" id="ARBA00023306"/>
    </source>
</evidence>
<organism evidence="15 16">
    <name type="scientific">Candidatus Erwinia haradaeae</name>
    <dbReference type="NCBI Taxonomy" id="1922217"/>
    <lineage>
        <taxon>Bacteria</taxon>
        <taxon>Pseudomonadati</taxon>
        <taxon>Pseudomonadota</taxon>
        <taxon>Gammaproteobacteria</taxon>
        <taxon>Enterobacterales</taxon>
        <taxon>Erwiniaceae</taxon>
        <taxon>Erwinia</taxon>
    </lineage>
</organism>
<evidence type="ECO:0000256" key="3">
    <source>
        <dbReference type="ARBA" id="ARBA00013194"/>
    </source>
</evidence>
<evidence type="ECO:0000256" key="4">
    <source>
        <dbReference type="ARBA" id="ARBA00016902"/>
    </source>
</evidence>
<dbReference type="Pfam" id="PF05698">
    <property type="entry name" value="Trigger_C"/>
    <property type="match status" value="1"/>
</dbReference>
<keyword evidence="9 11" id="KW-0131">Cell cycle</keyword>
<keyword evidence="5 11" id="KW-0132">Cell division</keyword>
<evidence type="ECO:0000256" key="5">
    <source>
        <dbReference type="ARBA" id="ARBA00022618"/>
    </source>
</evidence>
<dbReference type="Pfam" id="PF00254">
    <property type="entry name" value="FKBP_C"/>
    <property type="match status" value="1"/>
</dbReference>
<accession>A0A451D8I2</accession>
<evidence type="ECO:0000259" key="14">
    <source>
        <dbReference type="PROSITE" id="PS50059"/>
    </source>
</evidence>
<keyword evidence="7 11" id="KW-0143">Chaperone</keyword>
<dbReference type="SUPFAM" id="SSF109998">
    <property type="entry name" value="Triger factor/SurA peptide-binding domain-like"/>
    <property type="match status" value="1"/>
</dbReference>
<dbReference type="InterPro" id="IPR036611">
    <property type="entry name" value="Trigger_fac_ribosome-bd_sf"/>
</dbReference>